<dbReference type="Gene3D" id="1.10.3730.20">
    <property type="match status" value="2"/>
</dbReference>
<dbReference type="InterPro" id="IPR045324">
    <property type="entry name" value="Small_multidrug_res"/>
</dbReference>
<feature type="transmembrane region" description="Helical" evidence="2">
    <location>
        <begin position="207"/>
        <end position="228"/>
    </location>
</feature>
<organism evidence="4 5">
    <name type="scientific">candidate division WOR_3 bacterium SM23_42</name>
    <dbReference type="NCBI Taxonomy" id="1703779"/>
    <lineage>
        <taxon>Bacteria</taxon>
        <taxon>Bacteria division WOR-3</taxon>
    </lineage>
</organism>
<dbReference type="PANTHER" id="PTHR22911">
    <property type="entry name" value="ACYL-MALONYL CONDENSING ENZYME-RELATED"/>
    <property type="match status" value="1"/>
</dbReference>
<dbReference type="Pfam" id="PF00893">
    <property type="entry name" value="Multi_Drug_Res"/>
    <property type="match status" value="1"/>
</dbReference>
<feature type="transmembrane region" description="Helical" evidence="2">
    <location>
        <begin position="30"/>
        <end position="51"/>
    </location>
</feature>
<dbReference type="Pfam" id="PF00892">
    <property type="entry name" value="EamA"/>
    <property type="match status" value="1"/>
</dbReference>
<evidence type="ECO:0000313" key="5">
    <source>
        <dbReference type="Proteomes" id="UP000051373"/>
    </source>
</evidence>
<dbReference type="SUPFAM" id="SSF103481">
    <property type="entry name" value="Multidrug resistance efflux transporter EmrE"/>
    <property type="match status" value="2"/>
</dbReference>
<evidence type="ECO:0000256" key="1">
    <source>
        <dbReference type="RuleBase" id="RU003942"/>
    </source>
</evidence>
<feature type="transmembrane region" description="Helical" evidence="2">
    <location>
        <begin position="175"/>
        <end position="195"/>
    </location>
</feature>
<keyword evidence="2" id="KW-1133">Transmembrane helix</keyword>
<feature type="domain" description="EamA" evidence="3">
    <location>
        <begin position="145"/>
        <end position="278"/>
    </location>
</feature>
<dbReference type="Proteomes" id="UP000051373">
    <property type="component" value="Unassembled WGS sequence"/>
</dbReference>
<gene>
    <name evidence="4" type="ORF">AMJ83_02085</name>
</gene>
<keyword evidence="1 2" id="KW-0812">Transmembrane</keyword>
<comment type="subcellular location">
    <subcellularLocation>
        <location evidence="1">Cell membrane</location>
        <topology evidence="1">Multi-pass membrane protein</topology>
    </subcellularLocation>
</comment>
<reference evidence="4 5" key="1">
    <citation type="journal article" date="2015" name="Microbiome">
        <title>Genomic resolution of linkages in carbon, nitrogen, and sulfur cycling among widespread estuary sediment bacteria.</title>
        <authorList>
            <person name="Baker B.J."/>
            <person name="Lazar C.S."/>
            <person name="Teske A.P."/>
            <person name="Dick G.J."/>
        </authorList>
    </citation>
    <scope>NUCLEOTIDE SEQUENCE [LARGE SCALE GENOMIC DNA]</scope>
    <source>
        <strain evidence="4">SM23_42</strain>
    </source>
</reference>
<feature type="transmembrane region" description="Helical" evidence="2">
    <location>
        <begin position="146"/>
        <end position="163"/>
    </location>
</feature>
<comment type="similarity">
    <text evidence="1">Belongs to the drug/metabolite transporter (DMT) superfamily. Small multidrug resistance (SMR) (TC 2.A.7.1) family.</text>
</comment>
<dbReference type="AlphaFoldDB" id="A0A0S8FV12"/>
<dbReference type="GO" id="GO:0005886">
    <property type="term" value="C:plasma membrane"/>
    <property type="evidence" value="ECO:0007669"/>
    <property type="project" value="UniProtKB-SubCell"/>
</dbReference>
<evidence type="ECO:0000259" key="3">
    <source>
        <dbReference type="Pfam" id="PF00892"/>
    </source>
</evidence>
<feature type="transmembrane region" description="Helical" evidence="2">
    <location>
        <begin position="114"/>
        <end position="134"/>
    </location>
</feature>
<dbReference type="InterPro" id="IPR000620">
    <property type="entry name" value="EamA_dom"/>
</dbReference>
<dbReference type="GO" id="GO:0022857">
    <property type="term" value="F:transmembrane transporter activity"/>
    <property type="evidence" value="ECO:0007669"/>
    <property type="project" value="InterPro"/>
</dbReference>
<comment type="caution">
    <text evidence="4">The sequence shown here is derived from an EMBL/GenBank/DDBJ whole genome shotgun (WGS) entry which is preliminary data.</text>
</comment>
<name>A0A0S8FV12_UNCW3</name>
<evidence type="ECO:0000256" key="2">
    <source>
        <dbReference type="SAM" id="Phobius"/>
    </source>
</evidence>
<dbReference type="EMBL" id="LJUJ01000002">
    <property type="protein sequence ID" value="KPK64520.1"/>
    <property type="molecule type" value="Genomic_DNA"/>
</dbReference>
<sequence length="281" mass="30690">MIAVAFSLVMLSALLHALWNYTTKKVSGNLSVLYIGLIFACGIFSPVLLLFPRSEIFVVPAFPFVLATGMIHALYFYLLSKAYTYGNISTVYPIARGCGVVGTAIVAALLLREAISFVGIAGILGTSVGILLIGVRRTEHIDYGRGLLFALLVGATIVLYYIVDKLAVRLINPVVYIYYMFLLSMLFLTPYIVFCRRKELAFALRKLKKYCLVIAVGAASGYLIILYVFQMTQVSYVVAVREVSVAIGALLGVKFLHEPLSLGKLVGVVLIVLGLVMIKIA</sequence>
<dbReference type="STRING" id="1703779.AMJ83_02085"/>
<accession>A0A0S8FV12</accession>
<proteinExistence type="inferred from homology"/>
<dbReference type="InterPro" id="IPR037185">
    <property type="entry name" value="EmrE-like"/>
</dbReference>
<keyword evidence="2" id="KW-0472">Membrane</keyword>
<feature type="transmembrane region" description="Helical" evidence="2">
    <location>
        <begin position="260"/>
        <end position="280"/>
    </location>
</feature>
<protein>
    <recommendedName>
        <fullName evidence="3">EamA domain-containing protein</fullName>
    </recommendedName>
</protein>
<feature type="transmembrane region" description="Helical" evidence="2">
    <location>
        <begin position="58"/>
        <end position="78"/>
    </location>
</feature>
<dbReference type="PANTHER" id="PTHR22911:SF106">
    <property type="entry name" value="INTEGRAL MEMBRANE PROTEIN"/>
    <property type="match status" value="1"/>
</dbReference>
<evidence type="ECO:0000313" key="4">
    <source>
        <dbReference type="EMBL" id="KPK64520.1"/>
    </source>
</evidence>